<gene>
    <name evidence="2" type="ORF">V6590_13965</name>
</gene>
<organism evidence="2 3">
    <name type="scientific">Gemmobacter denitrificans</name>
    <dbReference type="NCBI Taxonomy" id="3123040"/>
    <lineage>
        <taxon>Bacteria</taxon>
        <taxon>Pseudomonadati</taxon>
        <taxon>Pseudomonadota</taxon>
        <taxon>Alphaproteobacteria</taxon>
        <taxon>Rhodobacterales</taxon>
        <taxon>Paracoccaceae</taxon>
        <taxon>Gemmobacter</taxon>
    </lineage>
</organism>
<dbReference type="Proteomes" id="UP001431963">
    <property type="component" value="Unassembled WGS sequence"/>
</dbReference>
<comment type="caution">
    <text evidence="2">The sequence shown here is derived from an EMBL/GenBank/DDBJ whole genome shotgun (WGS) entry which is preliminary data.</text>
</comment>
<dbReference type="RefSeq" id="WP_335424111.1">
    <property type="nucleotide sequence ID" value="NZ_JBALHR010000008.1"/>
</dbReference>
<reference evidence="2" key="1">
    <citation type="submission" date="2024-02" db="EMBL/GenBank/DDBJ databases">
        <title>Genome sequences of strain Gemmobacter sp. JM10B15.</title>
        <authorList>
            <person name="Zhang M."/>
        </authorList>
    </citation>
    <scope>NUCLEOTIDE SEQUENCE</scope>
    <source>
        <strain evidence="2">JM10B15</strain>
    </source>
</reference>
<feature type="coiled-coil region" evidence="1">
    <location>
        <begin position="41"/>
        <end position="68"/>
    </location>
</feature>
<accession>A0ABU8BX28</accession>
<proteinExistence type="predicted"/>
<evidence type="ECO:0000313" key="3">
    <source>
        <dbReference type="Proteomes" id="UP001431963"/>
    </source>
</evidence>
<evidence type="ECO:0000256" key="1">
    <source>
        <dbReference type="SAM" id="Coils"/>
    </source>
</evidence>
<name>A0ABU8BX28_9RHOB</name>
<evidence type="ECO:0000313" key="2">
    <source>
        <dbReference type="EMBL" id="MEH7829257.1"/>
    </source>
</evidence>
<protein>
    <submittedName>
        <fullName evidence="2">Uncharacterized protein</fullName>
    </submittedName>
</protein>
<sequence>MAEPLDGFFFHPDGASPEAQLSRLLAGEHNPQFDSPFSTTIDEVNDEIKAAEAERSKLLARLVALREKLLSLRTHKQQVTQAVERFEKTGEIDPVLIPACNALTAKEQAALRKDDEPIRQTEIKNAKETLTASLPDGWDVTETTADDEFVYVTVKRRREVVAAERPSRETTREGIVEKVKQAFEAYRRDFLNRRQSLRLVTVTASPRASP</sequence>
<keyword evidence="3" id="KW-1185">Reference proteome</keyword>
<keyword evidence="1" id="KW-0175">Coiled coil</keyword>
<dbReference type="EMBL" id="JBALHR010000008">
    <property type="protein sequence ID" value="MEH7829257.1"/>
    <property type="molecule type" value="Genomic_DNA"/>
</dbReference>